<accession>A0A151WPD0</accession>
<feature type="compositionally biased region" description="Polar residues" evidence="1">
    <location>
        <begin position="44"/>
        <end position="53"/>
    </location>
</feature>
<organism evidence="2 3">
    <name type="scientific">Mycetomoellerius zeteki</name>
    <dbReference type="NCBI Taxonomy" id="64791"/>
    <lineage>
        <taxon>Eukaryota</taxon>
        <taxon>Metazoa</taxon>
        <taxon>Ecdysozoa</taxon>
        <taxon>Arthropoda</taxon>
        <taxon>Hexapoda</taxon>
        <taxon>Insecta</taxon>
        <taxon>Pterygota</taxon>
        <taxon>Neoptera</taxon>
        <taxon>Endopterygota</taxon>
        <taxon>Hymenoptera</taxon>
        <taxon>Apocrita</taxon>
        <taxon>Aculeata</taxon>
        <taxon>Formicoidea</taxon>
        <taxon>Formicidae</taxon>
        <taxon>Myrmicinae</taxon>
        <taxon>Mycetomoellerius</taxon>
    </lineage>
</organism>
<feature type="compositionally biased region" description="Basic and acidic residues" evidence="1">
    <location>
        <begin position="1"/>
        <end position="11"/>
    </location>
</feature>
<feature type="compositionally biased region" description="Basic residues" evidence="1">
    <location>
        <begin position="137"/>
        <end position="146"/>
    </location>
</feature>
<proteinExistence type="predicted"/>
<feature type="region of interest" description="Disordered" evidence="1">
    <location>
        <begin position="70"/>
        <end position="170"/>
    </location>
</feature>
<sequence>MEVDAKQEKLSNEPIPLPPIPSSPTKTKVESSESESATTAVESANQNVIPTGQQITEQKIENLVAEELVATDESTKCAVETSKESKPSDGKDEEQQKDVLRTMENKLATSKQQTKETTEGKTEVNDGQRSSTESPRLQKKAKKTKKKEQQQQPVSEQAIPLPPPPTESAK</sequence>
<reference evidence="2 3" key="1">
    <citation type="submission" date="2015-09" db="EMBL/GenBank/DDBJ databases">
        <title>Trachymyrmex zeteki WGS genome.</title>
        <authorList>
            <person name="Nygaard S."/>
            <person name="Hu H."/>
            <person name="Boomsma J."/>
            <person name="Zhang G."/>
        </authorList>
    </citation>
    <scope>NUCLEOTIDE SEQUENCE [LARGE SCALE GENOMIC DNA]</scope>
    <source>
        <strain evidence="2">Tzet28-1</strain>
        <tissue evidence="2">Whole body</tissue>
    </source>
</reference>
<feature type="compositionally biased region" description="Low complexity" evidence="1">
    <location>
        <begin position="34"/>
        <end position="43"/>
    </location>
</feature>
<name>A0A151WPD0_9HYME</name>
<gene>
    <name evidence="2" type="ORF">ALC60_11253</name>
</gene>
<dbReference type="EMBL" id="KQ982883">
    <property type="protein sequence ID" value="KYQ49658.1"/>
    <property type="molecule type" value="Genomic_DNA"/>
</dbReference>
<dbReference type="Proteomes" id="UP000075809">
    <property type="component" value="Unassembled WGS sequence"/>
</dbReference>
<protein>
    <submittedName>
        <fullName evidence="2">Uncharacterized protein</fullName>
    </submittedName>
</protein>
<dbReference type="STRING" id="64791.A0A151WPD0"/>
<feature type="compositionally biased region" description="Basic and acidic residues" evidence="1">
    <location>
        <begin position="113"/>
        <end position="126"/>
    </location>
</feature>
<feature type="region of interest" description="Disordered" evidence="1">
    <location>
        <begin position="1"/>
        <end position="53"/>
    </location>
</feature>
<dbReference type="AlphaFoldDB" id="A0A151WPD0"/>
<evidence type="ECO:0000256" key="1">
    <source>
        <dbReference type="SAM" id="MobiDB-lite"/>
    </source>
</evidence>
<feature type="compositionally biased region" description="Pro residues" evidence="1">
    <location>
        <begin position="160"/>
        <end position="170"/>
    </location>
</feature>
<feature type="compositionally biased region" description="Basic and acidic residues" evidence="1">
    <location>
        <begin position="81"/>
        <end position="104"/>
    </location>
</feature>
<keyword evidence="3" id="KW-1185">Reference proteome</keyword>
<evidence type="ECO:0000313" key="2">
    <source>
        <dbReference type="EMBL" id="KYQ49658.1"/>
    </source>
</evidence>
<evidence type="ECO:0000313" key="3">
    <source>
        <dbReference type="Proteomes" id="UP000075809"/>
    </source>
</evidence>